<feature type="region of interest" description="Disordered" evidence="1">
    <location>
        <begin position="1"/>
        <end position="22"/>
    </location>
</feature>
<feature type="compositionally biased region" description="Basic and acidic residues" evidence="1">
    <location>
        <begin position="10"/>
        <end position="22"/>
    </location>
</feature>
<keyword evidence="3" id="KW-1185">Reference proteome</keyword>
<dbReference type="AlphaFoldDB" id="A0AAV4Y842"/>
<proteinExistence type="predicted"/>
<protein>
    <submittedName>
        <fullName evidence="2">Uncharacterized protein</fullName>
    </submittedName>
</protein>
<sequence>MIRYGNDKQPGYHKDEKGEKKQEELRTKLIIVEKRKEEEKSIHLYPRKGSFSICFMKTNITQNRNVLRETAFHVPSVFQPLCTCAGDLQMDILCLHA</sequence>
<reference evidence="2 3" key="1">
    <citation type="submission" date="2021-06" db="EMBL/GenBank/DDBJ databases">
        <title>Caerostris extrusa draft genome.</title>
        <authorList>
            <person name="Kono N."/>
            <person name="Arakawa K."/>
        </authorList>
    </citation>
    <scope>NUCLEOTIDE SEQUENCE [LARGE SCALE GENOMIC DNA]</scope>
</reference>
<organism evidence="2 3">
    <name type="scientific">Caerostris extrusa</name>
    <name type="common">Bark spider</name>
    <name type="synonym">Caerostris bankana</name>
    <dbReference type="NCBI Taxonomy" id="172846"/>
    <lineage>
        <taxon>Eukaryota</taxon>
        <taxon>Metazoa</taxon>
        <taxon>Ecdysozoa</taxon>
        <taxon>Arthropoda</taxon>
        <taxon>Chelicerata</taxon>
        <taxon>Arachnida</taxon>
        <taxon>Araneae</taxon>
        <taxon>Araneomorphae</taxon>
        <taxon>Entelegynae</taxon>
        <taxon>Araneoidea</taxon>
        <taxon>Araneidae</taxon>
        <taxon>Caerostris</taxon>
    </lineage>
</organism>
<evidence type="ECO:0000313" key="3">
    <source>
        <dbReference type="Proteomes" id="UP001054945"/>
    </source>
</evidence>
<dbReference type="EMBL" id="BPLR01018946">
    <property type="protein sequence ID" value="GIZ03432.1"/>
    <property type="molecule type" value="Genomic_DNA"/>
</dbReference>
<dbReference type="Proteomes" id="UP001054945">
    <property type="component" value="Unassembled WGS sequence"/>
</dbReference>
<comment type="caution">
    <text evidence="2">The sequence shown here is derived from an EMBL/GenBank/DDBJ whole genome shotgun (WGS) entry which is preliminary data.</text>
</comment>
<accession>A0AAV4Y842</accession>
<evidence type="ECO:0000256" key="1">
    <source>
        <dbReference type="SAM" id="MobiDB-lite"/>
    </source>
</evidence>
<gene>
    <name evidence="2" type="ORF">CEXT_43651</name>
</gene>
<name>A0AAV4Y842_CAEEX</name>
<evidence type="ECO:0000313" key="2">
    <source>
        <dbReference type="EMBL" id="GIZ03432.1"/>
    </source>
</evidence>